<keyword evidence="1" id="KW-1133">Transmembrane helix</keyword>
<evidence type="ECO:0000313" key="2">
    <source>
        <dbReference type="EMBL" id="PIK37376.1"/>
    </source>
</evidence>
<feature type="transmembrane region" description="Helical" evidence="1">
    <location>
        <begin position="361"/>
        <end position="383"/>
    </location>
</feature>
<feature type="transmembrane region" description="Helical" evidence="1">
    <location>
        <begin position="316"/>
        <end position="341"/>
    </location>
</feature>
<reference evidence="2 3" key="1">
    <citation type="journal article" date="2017" name="PLoS Biol.">
        <title>The sea cucumber genome provides insights into morphological evolution and visceral regeneration.</title>
        <authorList>
            <person name="Zhang X."/>
            <person name="Sun L."/>
            <person name="Yuan J."/>
            <person name="Sun Y."/>
            <person name="Gao Y."/>
            <person name="Zhang L."/>
            <person name="Li S."/>
            <person name="Dai H."/>
            <person name="Hamel J.F."/>
            <person name="Liu C."/>
            <person name="Yu Y."/>
            <person name="Liu S."/>
            <person name="Lin W."/>
            <person name="Guo K."/>
            <person name="Jin S."/>
            <person name="Xu P."/>
            <person name="Storey K.B."/>
            <person name="Huan P."/>
            <person name="Zhang T."/>
            <person name="Zhou Y."/>
            <person name="Zhang J."/>
            <person name="Lin C."/>
            <person name="Li X."/>
            <person name="Xing L."/>
            <person name="Huo D."/>
            <person name="Sun M."/>
            <person name="Wang L."/>
            <person name="Mercier A."/>
            <person name="Li F."/>
            <person name="Yang H."/>
            <person name="Xiang J."/>
        </authorList>
    </citation>
    <scope>NUCLEOTIDE SEQUENCE [LARGE SCALE GENOMIC DNA]</scope>
    <source>
        <strain evidence="2">Shaxun</strain>
        <tissue evidence="2">Muscle</tissue>
    </source>
</reference>
<gene>
    <name evidence="2" type="ORF">BSL78_25783</name>
</gene>
<protein>
    <submittedName>
        <fullName evidence="2">Uncharacterized protein</fullName>
    </submittedName>
</protein>
<evidence type="ECO:0000256" key="1">
    <source>
        <dbReference type="SAM" id="Phobius"/>
    </source>
</evidence>
<comment type="caution">
    <text evidence="2">The sequence shown here is derived from an EMBL/GenBank/DDBJ whole genome shotgun (WGS) entry which is preliminary data.</text>
</comment>
<dbReference type="EMBL" id="MRZV01001511">
    <property type="protein sequence ID" value="PIK37376.1"/>
    <property type="molecule type" value="Genomic_DNA"/>
</dbReference>
<dbReference type="AlphaFoldDB" id="A0A2G8JNN2"/>
<sequence>MEDGPWPPIVWFIMKISAIFYHRQIVGQRRCMSCEKEFYKNTRRVRDTARTVSDGYRRSRKHEDFDLTSCYETVYDDSSITREGSSSECLACESLWWDRYGHVMKYTEESIGLKYWNHPGSWFVSILILTIIIILVIYEAVVLERNYFAKHDRIVNLLSYIAFYSPLVVFPCMTVYSKVRSAFSWRGRGIWATTLNARFIVQRLQFLDLAVKGVPAKHFLVLCLIWPVFAATYRAYIKLGVKGQTGLPDKISCLTVAIAELIWGCFMFQLFLIRISFQNHFQLLLKFLQKFEGETELCQQVIRRVLVDFKCYQKCVAAYMSVMIPACILGAATSISWFYMVNDMVNDGSKDHEWFVMEKNVNFMIWSDVAMFFSLGPLAVGGFNTNYIWESFKINVIFMNRDKEKKFWDEIDWFLKHVKYDVPLISLRSILLITSFYVTMEFGKQAIDL</sequence>
<feature type="transmembrane region" description="Helical" evidence="1">
    <location>
        <begin position="219"/>
        <end position="237"/>
    </location>
</feature>
<keyword evidence="1" id="KW-0812">Transmembrane</keyword>
<name>A0A2G8JNN2_STIJA</name>
<organism evidence="2 3">
    <name type="scientific">Stichopus japonicus</name>
    <name type="common">Sea cucumber</name>
    <dbReference type="NCBI Taxonomy" id="307972"/>
    <lineage>
        <taxon>Eukaryota</taxon>
        <taxon>Metazoa</taxon>
        <taxon>Echinodermata</taxon>
        <taxon>Eleutherozoa</taxon>
        <taxon>Echinozoa</taxon>
        <taxon>Holothuroidea</taxon>
        <taxon>Aspidochirotacea</taxon>
        <taxon>Aspidochirotida</taxon>
        <taxon>Stichopodidae</taxon>
        <taxon>Apostichopus</taxon>
    </lineage>
</organism>
<dbReference type="Proteomes" id="UP000230750">
    <property type="component" value="Unassembled WGS sequence"/>
</dbReference>
<evidence type="ECO:0000313" key="3">
    <source>
        <dbReference type="Proteomes" id="UP000230750"/>
    </source>
</evidence>
<feature type="transmembrane region" description="Helical" evidence="1">
    <location>
        <begin position="154"/>
        <end position="176"/>
    </location>
</feature>
<feature type="transmembrane region" description="Helical" evidence="1">
    <location>
        <begin position="122"/>
        <end position="142"/>
    </location>
</feature>
<feature type="transmembrane region" description="Helical" evidence="1">
    <location>
        <begin position="6"/>
        <end position="22"/>
    </location>
</feature>
<keyword evidence="3" id="KW-1185">Reference proteome</keyword>
<feature type="transmembrane region" description="Helical" evidence="1">
    <location>
        <begin position="257"/>
        <end position="277"/>
    </location>
</feature>
<proteinExistence type="predicted"/>
<keyword evidence="1" id="KW-0472">Membrane</keyword>
<accession>A0A2G8JNN2</accession>
<dbReference type="OrthoDB" id="10042460at2759"/>